<dbReference type="Pfam" id="PF13879">
    <property type="entry name" value="Hmw_CFAP97"/>
    <property type="match status" value="1"/>
</dbReference>
<proteinExistence type="inferred from homology"/>
<feature type="compositionally biased region" description="Polar residues" evidence="2">
    <location>
        <begin position="180"/>
        <end position="190"/>
    </location>
</feature>
<evidence type="ECO:0000313" key="3">
    <source>
        <dbReference type="EMBL" id="EAY12737.1"/>
    </source>
</evidence>
<comment type="similarity">
    <text evidence="1">Belongs to the CFAP97 family.</text>
</comment>
<dbReference type="PANTHER" id="PTHR23035:SF2">
    <property type="entry name" value="KIAA1430 HOMOLOGUE"/>
    <property type="match status" value="1"/>
</dbReference>
<feature type="compositionally biased region" description="Basic and acidic residues" evidence="2">
    <location>
        <begin position="259"/>
        <end position="274"/>
    </location>
</feature>
<dbReference type="InterPro" id="IPR038791">
    <property type="entry name" value="Cfap97/Hemingway"/>
</dbReference>
<organism evidence="3 4">
    <name type="scientific">Trichomonas vaginalis (strain ATCC PRA-98 / G3)</name>
    <dbReference type="NCBI Taxonomy" id="412133"/>
    <lineage>
        <taxon>Eukaryota</taxon>
        <taxon>Metamonada</taxon>
        <taxon>Parabasalia</taxon>
        <taxon>Trichomonadida</taxon>
        <taxon>Trichomonadidae</taxon>
        <taxon>Trichomonas</taxon>
    </lineage>
</organism>
<dbReference type="InParanoid" id="A2E3H1"/>
<feature type="region of interest" description="Disordered" evidence="2">
    <location>
        <begin position="143"/>
        <end position="274"/>
    </location>
</feature>
<dbReference type="PANTHER" id="PTHR23035">
    <property type="entry name" value="CILIA- AND FLAGELLA-ASSOCIATED PROTEIN 97-RELATED"/>
    <property type="match status" value="1"/>
</dbReference>
<dbReference type="KEGG" id="tva:4770705"/>
<name>A2E3H1_TRIV3</name>
<dbReference type="Proteomes" id="UP000001542">
    <property type="component" value="Unassembled WGS sequence"/>
</dbReference>
<dbReference type="AlphaFoldDB" id="A2E3H1"/>
<dbReference type="EMBL" id="DS113296">
    <property type="protein sequence ID" value="EAY12737.1"/>
    <property type="molecule type" value="Genomic_DNA"/>
</dbReference>
<gene>
    <name evidence="3" type="ORF">TVAG_400630</name>
</gene>
<reference evidence="3" key="2">
    <citation type="journal article" date="2007" name="Science">
        <title>Draft genome sequence of the sexually transmitted pathogen Trichomonas vaginalis.</title>
        <authorList>
            <person name="Carlton J.M."/>
            <person name="Hirt R.P."/>
            <person name="Silva J.C."/>
            <person name="Delcher A.L."/>
            <person name="Schatz M."/>
            <person name="Zhao Q."/>
            <person name="Wortman J.R."/>
            <person name="Bidwell S.L."/>
            <person name="Alsmark U.C.M."/>
            <person name="Besteiro S."/>
            <person name="Sicheritz-Ponten T."/>
            <person name="Noel C.J."/>
            <person name="Dacks J.B."/>
            <person name="Foster P.G."/>
            <person name="Simillion C."/>
            <person name="Van de Peer Y."/>
            <person name="Miranda-Saavedra D."/>
            <person name="Barton G.J."/>
            <person name="Westrop G.D."/>
            <person name="Mueller S."/>
            <person name="Dessi D."/>
            <person name="Fiori P.L."/>
            <person name="Ren Q."/>
            <person name="Paulsen I."/>
            <person name="Zhang H."/>
            <person name="Bastida-Corcuera F.D."/>
            <person name="Simoes-Barbosa A."/>
            <person name="Brown M.T."/>
            <person name="Hayes R.D."/>
            <person name="Mukherjee M."/>
            <person name="Okumura C.Y."/>
            <person name="Schneider R."/>
            <person name="Smith A.J."/>
            <person name="Vanacova S."/>
            <person name="Villalvazo M."/>
            <person name="Haas B.J."/>
            <person name="Pertea M."/>
            <person name="Feldblyum T.V."/>
            <person name="Utterback T.R."/>
            <person name="Shu C.L."/>
            <person name="Osoegawa K."/>
            <person name="de Jong P.J."/>
            <person name="Hrdy I."/>
            <person name="Horvathova L."/>
            <person name="Zubacova Z."/>
            <person name="Dolezal P."/>
            <person name="Malik S.B."/>
            <person name="Logsdon J.M. Jr."/>
            <person name="Henze K."/>
            <person name="Gupta A."/>
            <person name="Wang C.C."/>
            <person name="Dunne R.L."/>
            <person name="Upcroft J.A."/>
            <person name="Upcroft P."/>
            <person name="White O."/>
            <person name="Salzberg S.L."/>
            <person name="Tang P."/>
            <person name="Chiu C.-H."/>
            <person name="Lee Y.-S."/>
            <person name="Embley T.M."/>
            <person name="Coombs G.H."/>
            <person name="Mottram J.C."/>
            <person name="Tachezy J."/>
            <person name="Fraser-Liggett C.M."/>
            <person name="Johnson P.J."/>
        </authorList>
    </citation>
    <scope>NUCLEOTIDE SEQUENCE [LARGE SCALE GENOMIC DNA]</scope>
    <source>
        <strain evidence="3">G3</strain>
    </source>
</reference>
<protein>
    <submittedName>
        <fullName evidence="3">Uncharacterized protein</fullName>
    </submittedName>
</protein>
<reference evidence="3" key="1">
    <citation type="submission" date="2006-10" db="EMBL/GenBank/DDBJ databases">
        <authorList>
            <person name="Amadeo P."/>
            <person name="Zhao Q."/>
            <person name="Wortman J."/>
            <person name="Fraser-Liggett C."/>
            <person name="Carlton J."/>
        </authorList>
    </citation>
    <scope>NUCLEOTIDE SEQUENCE</scope>
    <source>
        <strain evidence="3">G3</strain>
    </source>
</reference>
<feature type="compositionally biased region" description="Polar residues" evidence="2">
    <location>
        <begin position="226"/>
        <end position="237"/>
    </location>
</feature>
<evidence type="ECO:0000313" key="4">
    <source>
        <dbReference type="Proteomes" id="UP000001542"/>
    </source>
</evidence>
<dbReference type="VEuPathDB" id="TrichDB:TVAG_400630"/>
<dbReference type="SMR" id="A2E3H1"/>
<dbReference type="RefSeq" id="XP_001324960.1">
    <property type="nucleotide sequence ID" value="XM_001324925.1"/>
</dbReference>
<keyword evidence="4" id="KW-1185">Reference proteome</keyword>
<dbReference type="InterPro" id="IPR029488">
    <property type="entry name" value="Hmw/CFAP97"/>
</dbReference>
<accession>A2E3H1</accession>
<evidence type="ECO:0000256" key="2">
    <source>
        <dbReference type="SAM" id="MobiDB-lite"/>
    </source>
</evidence>
<sequence length="274" mass="32265">MFDNDIYASIHDKYYQQHLQIINNPKPSIDISQPPAAALKKSKAEVIKRYRQEEIDKRNHELELRLIEISKEKNYNTEKILNLSPRNNISKRYRLDQINRENELLLQKIQHQKPILNREDWNLHLQEHNRVHYMRSNHKQMFYANTKPSIKSPRRKPQGSEKILSPRNQVLPPLKPEYQQDISSSKSFTPSEIIIEPVTDPIVDNPKTESNSPLTIQSTQEHEIDSPQNLQISNSIKSEFEIHEPPPKNNYQLEISIDQESHDIEIHESPPKTE</sequence>
<feature type="compositionally biased region" description="Polar residues" evidence="2">
    <location>
        <begin position="208"/>
        <end position="219"/>
    </location>
</feature>
<dbReference type="VEuPathDB" id="TrichDB:TVAGG3_0648200"/>
<evidence type="ECO:0000256" key="1">
    <source>
        <dbReference type="ARBA" id="ARBA00008315"/>
    </source>
</evidence>